<keyword evidence="2" id="KW-1185">Reference proteome</keyword>
<dbReference type="AlphaFoldDB" id="A0A498Q4P7"/>
<dbReference type="EMBL" id="UPHP01000071">
    <property type="protein sequence ID" value="VBA39512.1"/>
    <property type="molecule type" value="Genomic_DNA"/>
</dbReference>
<organism evidence="1 2">
    <name type="scientific">Mycobacterium attenuatum</name>
    <dbReference type="NCBI Taxonomy" id="2341086"/>
    <lineage>
        <taxon>Bacteria</taxon>
        <taxon>Bacillati</taxon>
        <taxon>Actinomycetota</taxon>
        <taxon>Actinomycetes</taxon>
        <taxon>Mycobacteriales</taxon>
        <taxon>Mycobacteriaceae</taxon>
        <taxon>Mycobacterium</taxon>
    </lineage>
</organism>
<name>A0A498Q4P7_9MYCO</name>
<proteinExistence type="predicted"/>
<evidence type="ECO:0000313" key="1">
    <source>
        <dbReference type="EMBL" id="VBA39512.1"/>
    </source>
</evidence>
<sequence length="190" mass="21787">MTLTRLIGSTWSIRLNVNGLWSIRSSLHEPLPAWLLRHALTNLRFTMDLQWRRIDGMTVLHVRVRVSNIGAAKVAINQFGSGLEIGFPAGEWHRQVTWEKIKYEGGGPEASDEARQFSVLTEREWIEPGESVSDEVLLHLEGRQFSPCMVELKLMTALSEKRLGMYSDQDTEVFVRRIMAPDDKLLDRLK</sequence>
<protein>
    <submittedName>
        <fullName evidence="1">Uncharacterized protein</fullName>
    </submittedName>
</protein>
<evidence type="ECO:0000313" key="2">
    <source>
        <dbReference type="Proteomes" id="UP000273307"/>
    </source>
</evidence>
<dbReference type="Proteomes" id="UP000273307">
    <property type="component" value="Unassembled WGS sequence"/>
</dbReference>
<reference evidence="1 2" key="1">
    <citation type="submission" date="2018-09" db="EMBL/GenBank/DDBJ databases">
        <authorList>
            <person name="Tagini F."/>
        </authorList>
    </citation>
    <scope>NUCLEOTIDE SEQUENCE [LARGE SCALE GENOMIC DNA]</scope>
    <source>
        <strain evidence="1 2">MK136</strain>
    </source>
</reference>
<gene>
    <name evidence="1" type="ORF">LAUMK136_03036</name>
</gene>
<accession>A0A498Q4P7</accession>